<accession>A0A379KGI7</accession>
<dbReference type="InterPro" id="IPR036286">
    <property type="entry name" value="LexA/Signal_pep-like_sf"/>
</dbReference>
<dbReference type="GO" id="GO:0016020">
    <property type="term" value="C:membrane"/>
    <property type="evidence" value="ECO:0007669"/>
    <property type="project" value="UniProtKB-SubCell"/>
</dbReference>
<reference evidence="13 14" key="1">
    <citation type="submission" date="2018-06" db="EMBL/GenBank/DDBJ databases">
        <authorList>
            <consortium name="Pathogen Informatics"/>
            <person name="Doyle S."/>
        </authorList>
    </citation>
    <scope>NUCLEOTIDE SEQUENCE [LARGE SCALE GENOMIC DNA]</scope>
    <source>
        <strain evidence="13 14">NCTC7914</strain>
    </source>
</reference>
<proteinExistence type="inferred from homology"/>
<protein>
    <recommendedName>
        <fullName evidence="5 10">Signal peptidase I</fullName>
        <ecNumber evidence="4 10">3.4.21.89</ecNumber>
    </recommendedName>
</protein>
<dbReference type="InterPro" id="IPR014139">
    <property type="entry name" value="Peptidase_S26C_TraF"/>
</dbReference>
<keyword evidence="8 10" id="KW-0378">Hydrolase</keyword>
<evidence type="ECO:0000256" key="6">
    <source>
        <dbReference type="ARBA" id="ARBA00022729"/>
    </source>
</evidence>
<evidence type="ECO:0000259" key="12">
    <source>
        <dbReference type="Pfam" id="PF10502"/>
    </source>
</evidence>
<dbReference type="NCBIfam" id="TIGR02771">
    <property type="entry name" value="TraF_Ti"/>
    <property type="match status" value="1"/>
</dbReference>
<keyword evidence="9" id="KW-0184">Conjugation</keyword>
<sequence>MRRPLSVAAVLAILALLVLPLVLRSGARINITSSFPPGIYWVVDKAPVKGDLVMFCPPQQPVFDLAHTRGYLSSGPCPGGYMRMIKRLVAVPGDEVLIAAEGVSVNGQLQARSQPLPQDPSGRSMPHPSSANFRLGNGQVLMLSDYSRLSFDGRYFGAVPQAQLDEVVQPWLVWNSTPR</sequence>
<comment type="subcellular location">
    <subcellularLocation>
        <location evidence="10">Membrane</location>
        <topology evidence="10">Multi-pass membrane protein</topology>
    </subcellularLocation>
    <subcellularLocation>
        <location evidence="2">Periplasm</location>
    </subcellularLocation>
</comment>
<evidence type="ECO:0000256" key="4">
    <source>
        <dbReference type="ARBA" id="ARBA00013208"/>
    </source>
</evidence>
<comment type="similarity">
    <text evidence="3">Belongs to the peptidase S26C family.</text>
</comment>
<dbReference type="InterPro" id="IPR019757">
    <property type="entry name" value="Pept_S26A_signal_pept_1_Lys-AS"/>
</dbReference>
<dbReference type="EMBL" id="UGUY01000001">
    <property type="protein sequence ID" value="SUD66709.1"/>
    <property type="molecule type" value="Genomic_DNA"/>
</dbReference>
<dbReference type="GO" id="GO:0004252">
    <property type="term" value="F:serine-type endopeptidase activity"/>
    <property type="evidence" value="ECO:0007669"/>
    <property type="project" value="InterPro"/>
</dbReference>
<name>A0A379KGI7_PSEPU</name>
<gene>
    <name evidence="13" type="ORF">NCTC7914_00771</name>
</gene>
<evidence type="ECO:0000256" key="5">
    <source>
        <dbReference type="ARBA" id="ARBA00019232"/>
    </source>
</evidence>
<comment type="similarity">
    <text evidence="10">Belongs to the peptidase S26 family.</text>
</comment>
<dbReference type="NCBIfam" id="TIGR02227">
    <property type="entry name" value="sigpep_I_bact"/>
    <property type="match status" value="1"/>
</dbReference>
<evidence type="ECO:0000313" key="14">
    <source>
        <dbReference type="Proteomes" id="UP000254602"/>
    </source>
</evidence>
<dbReference type="AlphaFoldDB" id="A0A379KGI7"/>
<evidence type="ECO:0000256" key="11">
    <source>
        <dbReference type="SAM" id="MobiDB-lite"/>
    </source>
</evidence>
<dbReference type="GO" id="GO:0006465">
    <property type="term" value="P:signal peptide processing"/>
    <property type="evidence" value="ECO:0007669"/>
    <property type="project" value="InterPro"/>
</dbReference>
<organism evidence="13 14">
    <name type="scientific">Pseudomonas putida</name>
    <name type="common">Arthrobacter siderocapsulatus</name>
    <dbReference type="NCBI Taxonomy" id="303"/>
    <lineage>
        <taxon>Bacteria</taxon>
        <taxon>Pseudomonadati</taxon>
        <taxon>Pseudomonadota</taxon>
        <taxon>Gammaproteobacteria</taxon>
        <taxon>Pseudomonadales</taxon>
        <taxon>Pseudomonadaceae</taxon>
        <taxon>Pseudomonas</taxon>
    </lineage>
</organism>
<dbReference type="GO" id="GO:0009003">
    <property type="term" value="F:signal peptidase activity"/>
    <property type="evidence" value="ECO:0007669"/>
    <property type="project" value="UniProtKB-EC"/>
</dbReference>
<feature type="region of interest" description="Disordered" evidence="11">
    <location>
        <begin position="109"/>
        <end position="130"/>
    </location>
</feature>
<dbReference type="SUPFAM" id="SSF51306">
    <property type="entry name" value="LexA/Signal peptidase"/>
    <property type="match status" value="1"/>
</dbReference>
<keyword evidence="10" id="KW-0645">Protease</keyword>
<dbReference type="Pfam" id="PF10502">
    <property type="entry name" value="Peptidase_S26"/>
    <property type="match status" value="1"/>
</dbReference>
<evidence type="ECO:0000256" key="3">
    <source>
        <dbReference type="ARBA" id="ARBA00005849"/>
    </source>
</evidence>
<evidence type="ECO:0000256" key="9">
    <source>
        <dbReference type="ARBA" id="ARBA00022971"/>
    </source>
</evidence>
<feature type="domain" description="Peptidase S26" evidence="12">
    <location>
        <begin position="7"/>
        <end position="165"/>
    </location>
</feature>
<dbReference type="Proteomes" id="UP000254602">
    <property type="component" value="Unassembled WGS sequence"/>
</dbReference>
<comment type="catalytic activity">
    <reaction evidence="1 10">
        <text>Cleavage of hydrophobic, N-terminal signal or leader sequences from secreted and periplasmic proteins.</text>
        <dbReference type="EC" id="3.4.21.89"/>
    </reaction>
</comment>
<evidence type="ECO:0000256" key="1">
    <source>
        <dbReference type="ARBA" id="ARBA00000677"/>
    </source>
</evidence>
<dbReference type="Gene3D" id="2.10.109.10">
    <property type="entry name" value="Umud Fragment, subunit A"/>
    <property type="match status" value="1"/>
</dbReference>
<evidence type="ECO:0000256" key="10">
    <source>
        <dbReference type="RuleBase" id="RU362042"/>
    </source>
</evidence>
<dbReference type="EC" id="3.4.21.89" evidence="4 10"/>
<keyword evidence="6" id="KW-0732">Signal</keyword>
<dbReference type="GO" id="GO:0042597">
    <property type="term" value="C:periplasmic space"/>
    <property type="evidence" value="ECO:0007669"/>
    <property type="project" value="UniProtKB-SubCell"/>
</dbReference>
<dbReference type="NCBIfam" id="NF010459">
    <property type="entry name" value="PRK13884.1"/>
    <property type="match status" value="1"/>
</dbReference>
<evidence type="ECO:0000256" key="7">
    <source>
        <dbReference type="ARBA" id="ARBA00022764"/>
    </source>
</evidence>
<dbReference type="RefSeq" id="WP_115273252.1">
    <property type="nucleotide sequence ID" value="NZ_UGUY01000001.1"/>
</dbReference>
<dbReference type="PROSITE" id="PS00760">
    <property type="entry name" value="SPASE_I_2"/>
    <property type="match status" value="1"/>
</dbReference>
<evidence type="ECO:0000256" key="2">
    <source>
        <dbReference type="ARBA" id="ARBA00004418"/>
    </source>
</evidence>
<keyword evidence="7" id="KW-0574">Periplasm</keyword>
<dbReference type="InterPro" id="IPR019533">
    <property type="entry name" value="Peptidase_S26"/>
</dbReference>
<evidence type="ECO:0000256" key="8">
    <source>
        <dbReference type="ARBA" id="ARBA00022801"/>
    </source>
</evidence>
<dbReference type="InterPro" id="IPR000223">
    <property type="entry name" value="Pept_S26A_signal_pept_1"/>
</dbReference>
<evidence type="ECO:0000313" key="13">
    <source>
        <dbReference type="EMBL" id="SUD66709.1"/>
    </source>
</evidence>